<organism evidence="1 2">
    <name type="scientific">Fusarium oligoseptatum</name>
    <dbReference type="NCBI Taxonomy" id="2604345"/>
    <lineage>
        <taxon>Eukaryota</taxon>
        <taxon>Fungi</taxon>
        <taxon>Dikarya</taxon>
        <taxon>Ascomycota</taxon>
        <taxon>Pezizomycotina</taxon>
        <taxon>Sordariomycetes</taxon>
        <taxon>Hypocreomycetidae</taxon>
        <taxon>Hypocreales</taxon>
        <taxon>Nectriaceae</taxon>
        <taxon>Fusarium</taxon>
        <taxon>Fusarium solani species complex</taxon>
    </lineage>
</organism>
<comment type="caution">
    <text evidence="1">The sequence shown here is derived from an EMBL/GenBank/DDBJ whole genome shotgun (WGS) entry which is preliminary data.</text>
</comment>
<evidence type="ECO:0000313" key="2">
    <source>
        <dbReference type="Proteomes" id="UP000287144"/>
    </source>
</evidence>
<accession>A0A428T8V6</accession>
<evidence type="ECO:0000313" key="1">
    <source>
        <dbReference type="EMBL" id="RSL98469.1"/>
    </source>
</evidence>
<protein>
    <submittedName>
        <fullName evidence="1">Uncharacterized protein</fullName>
    </submittedName>
</protein>
<keyword evidence="2" id="KW-1185">Reference proteome</keyword>
<proteinExistence type="predicted"/>
<sequence length="133" mass="14858">MLPFCSHKTGLSSRPVFIPAHDYDYANLLYRPSYIGSTNRWNSPKPDLHLDRPPSAFFPVLFSWAPSPDYPSLSPLIAGRLSFSSSFFPQQRTPLERVSIAAASPRDNTAPYSRPALFSSPFAGHRDLPPLHT</sequence>
<reference evidence="1 2" key="1">
    <citation type="submission" date="2017-06" db="EMBL/GenBank/DDBJ databases">
        <title>Comparative genomic analysis of Ambrosia Fusariam Clade fungi.</title>
        <authorList>
            <person name="Stajich J.E."/>
            <person name="Carrillo J."/>
            <person name="Kijimoto T."/>
            <person name="Eskalen A."/>
            <person name="O'Donnell K."/>
            <person name="Kasson M."/>
        </authorList>
    </citation>
    <scope>NUCLEOTIDE SEQUENCE [LARGE SCALE GENOMIC DNA]</scope>
    <source>
        <strain evidence="1 2">NRRL62579</strain>
    </source>
</reference>
<name>A0A428T8V6_9HYPO</name>
<dbReference type="EMBL" id="NKCK01000115">
    <property type="protein sequence ID" value="RSL98469.1"/>
    <property type="molecule type" value="Genomic_DNA"/>
</dbReference>
<dbReference type="Proteomes" id="UP000287144">
    <property type="component" value="Unassembled WGS sequence"/>
</dbReference>
<gene>
    <name evidence="1" type="ORF">CEP52_010332</name>
</gene>
<dbReference type="AlphaFoldDB" id="A0A428T8V6"/>